<evidence type="ECO:0008006" key="6">
    <source>
        <dbReference type="Google" id="ProtNLM"/>
    </source>
</evidence>
<evidence type="ECO:0000256" key="3">
    <source>
        <dbReference type="ARBA" id="ARBA00023163"/>
    </source>
</evidence>
<dbReference type="Proteomes" id="UP000078396">
    <property type="component" value="Unassembled WGS sequence"/>
</dbReference>
<reference evidence="4 5" key="1">
    <citation type="submission" date="2016-04" db="EMBL/GenBank/DDBJ databases">
        <title>Draft Genome Sequences of Staphylococcus capitis Strain H36, S. capitis Strain H65, S. cohnii Strain H62, S. hominis Strain H69, Mycobacterium iranicum Strain H39, Plantibacter sp. Strain H53, Pseudomonas oryzihabitans Strain H72, and Microbacterium sp. Strain H83, isolated from residential settings.</title>
        <authorList>
            <person name="Lymperopoulou D."/>
            <person name="Adams R.I."/>
            <person name="Lindow S."/>
            <person name="Coil D.A."/>
            <person name="Jospin G."/>
            <person name="Eisen J.A."/>
        </authorList>
    </citation>
    <scope>NUCLEOTIDE SEQUENCE [LARGE SCALE GENOMIC DNA]</scope>
    <source>
        <strain evidence="4 5">H39</strain>
    </source>
</reference>
<dbReference type="InterPro" id="IPR008920">
    <property type="entry name" value="TF_FadR/GntR_C"/>
</dbReference>
<dbReference type="GO" id="GO:0003677">
    <property type="term" value="F:DNA binding"/>
    <property type="evidence" value="ECO:0007669"/>
    <property type="project" value="UniProtKB-KW"/>
</dbReference>
<dbReference type="SUPFAM" id="SSF48008">
    <property type="entry name" value="GntR ligand-binding domain-like"/>
    <property type="match status" value="1"/>
</dbReference>
<proteinExistence type="predicted"/>
<evidence type="ECO:0000256" key="1">
    <source>
        <dbReference type="ARBA" id="ARBA00023015"/>
    </source>
</evidence>
<dbReference type="Gene3D" id="1.20.120.530">
    <property type="entry name" value="GntR ligand-binding domain-like"/>
    <property type="match status" value="1"/>
</dbReference>
<protein>
    <recommendedName>
        <fullName evidence="6">GntR C-terminal domain-containing protein</fullName>
    </recommendedName>
</protein>
<gene>
    <name evidence="4" type="ORF">A4X20_22520</name>
</gene>
<name>A0A178LU36_MYCIR</name>
<keyword evidence="1" id="KW-0805">Transcription regulation</keyword>
<evidence type="ECO:0000313" key="5">
    <source>
        <dbReference type="Proteomes" id="UP000078396"/>
    </source>
</evidence>
<sequence length="100" mass="11981">MEYRYRFYDKLYERADRRRMLVLAHNLRASVGRYLLFQRVDEKHSHEALIPFLRAGDVDGAKAWLTEHLGRRSVRLREFVIGQDSPNESRRVRRGLPARI</sequence>
<keyword evidence="2" id="KW-0238">DNA-binding</keyword>
<accession>A0A178LU36</accession>
<evidence type="ECO:0000313" key="4">
    <source>
        <dbReference type="EMBL" id="OAN37509.1"/>
    </source>
</evidence>
<evidence type="ECO:0000256" key="2">
    <source>
        <dbReference type="ARBA" id="ARBA00023125"/>
    </source>
</evidence>
<organism evidence="4 5">
    <name type="scientific">Mycolicibacterium iranicum</name>
    <name type="common">Mycobacterium iranicum</name>
    <dbReference type="NCBI Taxonomy" id="912594"/>
    <lineage>
        <taxon>Bacteria</taxon>
        <taxon>Bacillati</taxon>
        <taxon>Actinomycetota</taxon>
        <taxon>Actinomycetes</taxon>
        <taxon>Mycobacteriales</taxon>
        <taxon>Mycobacteriaceae</taxon>
        <taxon>Mycolicibacterium</taxon>
    </lineage>
</organism>
<dbReference type="AlphaFoldDB" id="A0A178LU36"/>
<dbReference type="EMBL" id="LWCS01000027">
    <property type="protein sequence ID" value="OAN37509.1"/>
    <property type="molecule type" value="Genomic_DNA"/>
</dbReference>
<keyword evidence="3" id="KW-0804">Transcription</keyword>
<comment type="caution">
    <text evidence="4">The sequence shown here is derived from an EMBL/GenBank/DDBJ whole genome shotgun (WGS) entry which is preliminary data.</text>
</comment>